<organism evidence="2 3">
    <name type="scientific">Oceanobacter antarcticus</name>
    <dbReference type="NCBI Taxonomy" id="3133425"/>
    <lineage>
        <taxon>Bacteria</taxon>
        <taxon>Pseudomonadati</taxon>
        <taxon>Pseudomonadota</taxon>
        <taxon>Gammaproteobacteria</taxon>
        <taxon>Oceanospirillales</taxon>
        <taxon>Oceanospirillaceae</taxon>
        <taxon>Oceanobacter</taxon>
    </lineage>
</organism>
<evidence type="ECO:0000313" key="3">
    <source>
        <dbReference type="Proteomes" id="UP001620597"/>
    </source>
</evidence>
<dbReference type="InterPro" id="IPR012902">
    <property type="entry name" value="N_methyl_site"/>
</dbReference>
<gene>
    <name evidence="2" type="ORF">WG929_03110</name>
</gene>
<comment type="caution">
    <text evidence="2">The sequence shown here is derived from an EMBL/GenBank/DDBJ whole genome shotgun (WGS) entry which is preliminary data.</text>
</comment>
<keyword evidence="1" id="KW-0812">Transmembrane</keyword>
<reference evidence="2 3" key="1">
    <citation type="submission" date="2024-03" db="EMBL/GenBank/DDBJ databases">
        <title>High-quality draft genome sequence of Oceanobacter sp. wDCs-4.</title>
        <authorList>
            <person name="Dong C."/>
        </authorList>
    </citation>
    <scope>NUCLEOTIDE SEQUENCE [LARGE SCALE GENOMIC DNA]</scope>
    <source>
        <strain evidence="3">wDCs-4</strain>
    </source>
</reference>
<evidence type="ECO:0000313" key="2">
    <source>
        <dbReference type="EMBL" id="MFK4751391.1"/>
    </source>
</evidence>
<dbReference type="PROSITE" id="PS00409">
    <property type="entry name" value="PROKAR_NTER_METHYL"/>
    <property type="match status" value="1"/>
</dbReference>
<dbReference type="RefSeq" id="WP_416204858.1">
    <property type="nucleotide sequence ID" value="NZ_JBBKTX010000003.1"/>
</dbReference>
<dbReference type="Proteomes" id="UP001620597">
    <property type="component" value="Unassembled WGS sequence"/>
</dbReference>
<keyword evidence="1" id="KW-1133">Transmembrane helix</keyword>
<dbReference type="EMBL" id="JBBKTX010000003">
    <property type="protein sequence ID" value="MFK4751391.1"/>
    <property type="molecule type" value="Genomic_DNA"/>
</dbReference>
<protein>
    <submittedName>
        <fullName evidence="2">PilW family protein</fullName>
    </submittedName>
</protein>
<feature type="transmembrane region" description="Helical" evidence="1">
    <location>
        <begin position="12"/>
        <end position="35"/>
    </location>
</feature>
<dbReference type="Pfam" id="PF16074">
    <property type="entry name" value="PilW"/>
    <property type="match status" value="1"/>
</dbReference>
<name>A0ABW8NEK8_9GAMM</name>
<dbReference type="InterPro" id="IPR032092">
    <property type="entry name" value="PilW"/>
</dbReference>
<accession>A0ABW8NEK8</accession>
<sequence length="279" mass="30059">MKTFRFKQQGMTLIELMIAGVISIIIGLVVMQLMIGSNRASNRIDGMAQAQENARFTLTWLAKQVRHAGFNPELFGAAIQPVADLCTGAGVVPPANDAACTWEATDQAGDRLAIRRKFRDTTDNTWDQFTCSGVDLAGLPGVDDESVIIDVYWVALNTSGGTDDEYDDVLRCASYLENSGADTILSGGVQTIASGIESFQVLYADPGAGGTNATRYVPADQATITDVTTIRIAILARAFSDAARVQGKRSYVVLDANPITLEDNIPRQILATTVFFPNR</sequence>
<proteinExistence type="predicted"/>
<keyword evidence="3" id="KW-1185">Reference proteome</keyword>
<evidence type="ECO:0000256" key="1">
    <source>
        <dbReference type="SAM" id="Phobius"/>
    </source>
</evidence>
<keyword evidence="1" id="KW-0472">Membrane</keyword>